<comment type="similarity">
    <text evidence="1 4">Belongs to the glycosyl hydrolase 43 family.</text>
</comment>
<evidence type="ECO:0000256" key="1">
    <source>
        <dbReference type="ARBA" id="ARBA00009865"/>
    </source>
</evidence>
<evidence type="ECO:0000313" key="7">
    <source>
        <dbReference type="Proteomes" id="UP000632222"/>
    </source>
</evidence>
<comment type="caution">
    <text evidence="6">The sequence shown here is derived from an EMBL/GenBank/DDBJ whole genome shotgun (WGS) entry which is preliminary data.</text>
</comment>
<dbReference type="Gene3D" id="2.60.120.200">
    <property type="match status" value="1"/>
</dbReference>
<dbReference type="Proteomes" id="UP000632222">
    <property type="component" value="Unassembled WGS sequence"/>
</dbReference>
<feature type="domain" description="Beta-xylosidase C-terminal Concanavalin A-like" evidence="5">
    <location>
        <begin position="320"/>
        <end position="502"/>
    </location>
</feature>
<dbReference type="InterPro" id="IPR006710">
    <property type="entry name" value="Glyco_hydro_43"/>
</dbReference>
<keyword evidence="7" id="KW-1185">Reference proteome</keyword>
<dbReference type="EMBL" id="BMOD01000013">
    <property type="protein sequence ID" value="GGJ43249.1"/>
    <property type="molecule type" value="Genomic_DNA"/>
</dbReference>
<dbReference type="SUPFAM" id="SSF75005">
    <property type="entry name" value="Arabinanase/levansucrase/invertase"/>
    <property type="match status" value="1"/>
</dbReference>
<organism evidence="6 7">
    <name type="scientific">Deinococcus roseus</name>
    <dbReference type="NCBI Taxonomy" id="392414"/>
    <lineage>
        <taxon>Bacteria</taxon>
        <taxon>Thermotogati</taxon>
        <taxon>Deinococcota</taxon>
        <taxon>Deinococci</taxon>
        <taxon>Deinococcales</taxon>
        <taxon>Deinococcaceae</taxon>
        <taxon>Deinococcus</taxon>
    </lineage>
</organism>
<evidence type="ECO:0000256" key="3">
    <source>
        <dbReference type="ARBA" id="ARBA00023295"/>
    </source>
</evidence>
<keyword evidence="3 4" id="KW-0326">Glycosidase</keyword>
<dbReference type="CDD" id="cd18617">
    <property type="entry name" value="GH43_XynB-like"/>
    <property type="match status" value="1"/>
</dbReference>
<dbReference type="Gene3D" id="2.115.10.20">
    <property type="entry name" value="Glycosyl hydrolase domain, family 43"/>
    <property type="match status" value="1"/>
</dbReference>
<dbReference type="RefSeq" id="WP_189004091.1">
    <property type="nucleotide sequence ID" value="NZ_BMOD01000013.1"/>
</dbReference>
<gene>
    <name evidence="6" type="ORF">GCM10008938_31860</name>
</gene>
<protein>
    <submittedName>
        <fullName evidence="6">Glycoside hydrolase 43 family protein</fullName>
    </submittedName>
</protein>
<sequence>MTYTNPVISGFYPDPSICRVGEDYHLVTSSFEYFPGVPLFHSRDLVNWRQIGHVLTRQSQLEFPRWSASGGIFAPTLRYHDGTFYMITTNTSGQGNFVVHTQDIHGEWSDPVWIEQGGIDPSLFFDDDGTVYLSTSWSKGWPVPEDIDPDGAYWGIQQSVIDLKTGKRLSEPRVVWSGTGGRYPEGPHLYKIQGKYYLLMAEGGTERGHMITLGRSDSPWGPFESCPHNPILTHRSLYSPFQALGHGDLVEAHDGSWWMVCLGIRPQGNPETAHLGRETFLAPVHWTEEGWPVVGNSGRLGKINKSPDLPAHPWPEAEKAEFAGPQLDLKWVTLGHPREGMVSLSERPGALRLQGNALGLQDGPGVAFVGQRQQHYACNVSVHLDFDPQNEGEEAGITVWMNLQHHYDLYVTRQDGKRVVVLRKRIDDLMSCKAVPVQDGPVQLKINASPEVYQFSVQQGTAEQTVGSGVARYLAPEVAGGFTGVVLGLFASGNGQMPAAFFEGYQYLA</sequence>
<dbReference type="Pfam" id="PF04616">
    <property type="entry name" value="Glyco_hydro_43"/>
    <property type="match status" value="1"/>
</dbReference>
<dbReference type="PANTHER" id="PTHR42812:SF12">
    <property type="entry name" value="BETA-XYLOSIDASE-RELATED"/>
    <property type="match status" value="1"/>
</dbReference>
<proteinExistence type="inferred from homology"/>
<accession>A0ABQ2D2H7</accession>
<keyword evidence="2 4" id="KW-0378">Hydrolase</keyword>
<dbReference type="InterPro" id="IPR051795">
    <property type="entry name" value="Glycosyl_Hydrlase_43"/>
</dbReference>
<name>A0ABQ2D2H7_9DEIO</name>
<reference evidence="7" key="1">
    <citation type="journal article" date="2019" name="Int. J. Syst. Evol. Microbiol.">
        <title>The Global Catalogue of Microorganisms (GCM) 10K type strain sequencing project: providing services to taxonomists for standard genome sequencing and annotation.</title>
        <authorList>
            <consortium name="The Broad Institute Genomics Platform"/>
            <consortium name="The Broad Institute Genome Sequencing Center for Infectious Disease"/>
            <person name="Wu L."/>
            <person name="Ma J."/>
        </authorList>
    </citation>
    <scope>NUCLEOTIDE SEQUENCE [LARGE SCALE GENOMIC DNA]</scope>
    <source>
        <strain evidence="7">JCM 14370</strain>
    </source>
</reference>
<evidence type="ECO:0000256" key="2">
    <source>
        <dbReference type="ARBA" id="ARBA00022801"/>
    </source>
</evidence>
<dbReference type="SUPFAM" id="SSF49899">
    <property type="entry name" value="Concanavalin A-like lectins/glucanases"/>
    <property type="match status" value="1"/>
</dbReference>
<dbReference type="InterPro" id="IPR023296">
    <property type="entry name" value="Glyco_hydro_beta-prop_sf"/>
</dbReference>
<dbReference type="InterPro" id="IPR041542">
    <property type="entry name" value="GH43_C2"/>
</dbReference>
<evidence type="ECO:0000256" key="4">
    <source>
        <dbReference type="RuleBase" id="RU361187"/>
    </source>
</evidence>
<dbReference type="GO" id="GO:0016787">
    <property type="term" value="F:hydrolase activity"/>
    <property type="evidence" value="ECO:0007669"/>
    <property type="project" value="UniProtKB-KW"/>
</dbReference>
<dbReference type="InterPro" id="IPR013320">
    <property type="entry name" value="ConA-like_dom_sf"/>
</dbReference>
<dbReference type="PANTHER" id="PTHR42812">
    <property type="entry name" value="BETA-XYLOSIDASE"/>
    <property type="match status" value="1"/>
</dbReference>
<evidence type="ECO:0000313" key="6">
    <source>
        <dbReference type="EMBL" id="GGJ43249.1"/>
    </source>
</evidence>
<evidence type="ECO:0000259" key="5">
    <source>
        <dbReference type="Pfam" id="PF17851"/>
    </source>
</evidence>
<dbReference type="Pfam" id="PF17851">
    <property type="entry name" value="GH43_C2"/>
    <property type="match status" value="1"/>
</dbReference>